<comment type="pathway">
    <text evidence="4">Amino-acid biosynthesis; D-alanine biosynthesis; D-alanine from L-alanine: step 1/1.</text>
</comment>
<organism evidence="6 7">
    <name type="scientific">Georgenia halotolerans</name>
    <dbReference type="NCBI Taxonomy" id="3028317"/>
    <lineage>
        <taxon>Bacteria</taxon>
        <taxon>Bacillati</taxon>
        <taxon>Actinomycetota</taxon>
        <taxon>Actinomycetes</taxon>
        <taxon>Micrococcales</taxon>
        <taxon>Bogoriellaceae</taxon>
        <taxon>Georgenia</taxon>
    </lineage>
</organism>
<dbReference type="EC" id="5.1.1.1" evidence="4"/>
<feature type="modified residue" description="N6-(pyridoxal phosphate)lysine" evidence="4">
    <location>
        <position position="35"/>
    </location>
</feature>
<protein>
    <recommendedName>
        <fullName evidence="4">Alanine racemase</fullName>
        <ecNumber evidence="4">5.1.1.1</ecNumber>
    </recommendedName>
</protein>
<sequence>MTAPAHAVIDLDAVRHNVGLLTDRAGNAEVMAVVKADAYGHGLLPVARAALAGGAGWLGVARVEEAILLRAGLDPSGARPRILTWLYVPGAPLAEALEADLDVSVGAPWALTEVAAAARRTGRTARVHLKVDTGMSRVGVRPEDWAALVDQAMAEQAQGTVEVVGVWSHLTSADDPDDPTTEAQLESFTAAVRTAETAGVRPQVRHLAASSGTLFHPRTHLDLVRPGIAVYGISPAPRVADAARLGLRAAMRVETTLAAVKTVPAGTPVSYNHTEVTGTATRLGVLPVGYANGIPRHASGTGPVQVAGRRCTVVGRVCMDQTVVDLGPEDDGTDAGGSAVIFGDGADGEPTAEDWARATGTIGYEIVTRMGSQVPRRYRGEDAG</sequence>
<dbReference type="PANTHER" id="PTHR30511">
    <property type="entry name" value="ALANINE RACEMASE"/>
    <property type="match status" value="1"/>
</dbReference>
<evidence type="ECO:0000256" key="4">
    <source>
        <dbReference type="HAMAP-Rule" id="MF_01201"/>
    </source>
</evidence>
<feature type="binding site" evidence="4">
    <location>
        <position position="319"/>
    </location>
    <ligand>
        <name>substrate</name>
    </ligand>
</feature>
<dbReference type="Proteomes" id="UP001165561">
    <property type="component" value="Unassembled WGS sequence"/>
</dbReference>
<dbReference type="GO" id="GO:0008784">
    <property type="term" value="F:alanine racemase activity"/>
    <property type="evidence" value="ECO:0007669"/>
    <property type="project" value="UniProtKB-EC"/>
</dbReference>
<feature type="active site" description="Proton acceptor; specific for L-alanine" evidence="4">
    <location>
        <position position="271"/>
    </location>
</feature>
<comment type="catalytic activity">
    <reaction evidence="4">
        <text>L-alanine = D-alanine</text>
        <dbReference type="Rhea" id="RHEA:20249"/>
        <dbReference type="ChEBI" id="CHEBI:57416"/>
        <dbReference type="ChEBI" id="CHEBI:57972"/>
        <dbReference type="EC" id="5.1.1.1"/>
    </reaction>
</comment>
<keyword evidence="2 4" id="KW-0663">Pyridoxal phosphate</keyword>
<reference evidence="6" key="1">
    <citation type="submission" date="2023-02" db="EMBL/GenBank/DDBJ databases">
        <title>Georgenia sp.10Sc9-8, isolated from a soil sample collected from the Taklamakan desert.</title>
        <authorList>
            <person name="Liu S."/>
        </authorList>
    </citation>
    <scope>NUCLEOTIDE SEQUENCE</scope>
    <source>
        <strain evidence="6">10Sc9-8</strain>
    </source>
</reference>
<dbReference type="Gene3D" id="3.20.20.10">
    <property type="entry name" value="Alanine racemase"/>
    <property type="match status" value="1"/>
</dbReference>
<dbReference type="InterPro" id="IPR029066">
    <property type="entry name" value="PLP-binding_barrel"/>
</dbReference>
<dbReference type="Gene3D" id="2.40.37.10">
    <property type="entry name" value="Lyase, Ornithine Decarboxylase, Chain A, domain 1"/>
    <property type="match status" value="1"/>
</dbReference>
<dbReference type="NCBIfam" id="TIGR00492">
    <property type="entry name" value="alr"/>
    <property type="match status" value="1"/>
</dbReference>
<dbReference type="InterPro" id="IPR001608">
    <property type="entry name" value="Ala_racemase_N"/>
</dbReference>
<comment type="caution">
    <text evidence="6">The sequence shown here is derived from an EMBL/GenBank/DDBJ whole genome shotgun (WGS) entry which is preliminary data.</text>
</comment>
<comment type="function">
    <text evidence="4">Catalyzes the interconversion of L-alanine and D-alanine. May also act on other amino acids.</text>
</comment>
<dbReference type="HAMAP" id="MF_01201">
    <property type="entry name" value="Ala_racemase"/>
    <property type="match status" value="1"/>
</dbReference>
<keyword evidence="7" id="KW-1185">Reference proteome</keyword>
<dbReference type="InterPro" id="IPR009006">
    <property type="entry name" value="Ala_racemase/Decarboxylase_C"/>
</dbReference>
<dbReference type="InterPro" id="IPR020622">
    <property type="entry name" value="Ala_racemase_pyridoxalP-BS"/>
</dbReference>
<dbReference type="PROSITE" id="PS00395">
    <property type="entry name" value="ALANINE_RACEMASE"/>
    <property type="match status" value="1"/>
</dbReference>
<dbReference type="Pfam" id="PF00842">
    <property type="entry name" value="Ala_racemase_C"/>
    <property type="match status" value="1"/>
</dbReference>
<dbReference type="Pfam" id="PF01168">
    <property type="entry name" value="Ala_racemase_N"/>
    <property type="match status" value="1"/>
</dbReference>
<dbReference type="EMBL" id="JARACI010001192">
    <property type="protein sequence ID" value="MDD9208102.1"/>
    <property type="molecule type" value="Genomic_DNA"/>
</dbReference>
<evidence type="ECO:0000259" key="5">
    <source>
        <dbReference type="SMART" id="SM01005"/>
    </source>
</evidence>
<feature type="domain" description="Alanine racemase C-terminal" evidence="5">
    <location>
        <begin position="250"/>
        <end position="379"/>
    </location>
</feature>
<gene>
    <name evidence="6" type="primary">alr</name>
    <name evidence="6" type="ORF">PU560_16750</name>
</gene>
<dbReference type="PANTHER" id="PTHR30511:SF0">
    <property type="entry name" value="ALANINE RACEMASE, CATABOLIC-RELATED"/>
    <property type="match status" value="1"/>
</dbReference>
<feature type="binding site" evidence="4">
    <location>
        <position position="137"/>
    </location>
    <ligand>
        <name>substrate</name>
    </ligand>
</feature>
<dbReference type="CDD" id="cd00430">
    <property type="entry name" value="PLPDE_III_AR"/>
    <property type="match status" value="1"/>
</dbReference>
<comment type="cofactor">
    <cofactor evidence="1 4">
        <name>pyridoxal 5'-phosphate</name>
        <dbReference type="ChEBI" id="CHEBI:597326"/>
    </cofactor>
</comment>
<dbReference type="PRINTS" id="PR00992">
    <property type="entry name" value="ALARACEMASE"/>
</dbReference>
<dbReference type="InterPro" id="IPR011079">
    <property type="entry name" value="Ala_racemase_C"/>
</dbReference>
<evidence type="ECO:0000313" key="7">
    <source>
        <dbReference type="Proteomes" id="UP001165561"/>
    </source>
</evidence>
<evidence type="ECO:0000256" key="1">
    <source>
        <dbReference type="ARBA" id="ARBA00001933"/>
    </source>
</evidence>
<proteinExistence type="inferred from homology"/>
<comment type="similarity">
    <text evidence="4">Belongs to the alanine racemase family.</text>
</comment>
<keyword evidence="3 4" id="KW-0413">Isomerase</keyword>
<evidence type="ECO:0000313" key="6">
    <source>
        <dbReference type="EMBL" id="MDD9208102.1"/>
    </source>
</evidence>
<dbReference type="InterPro" id="IPR000821">
    <property type="entry name" value="Ala_racemase"/>
</dbReference>
<name>A0ABT5U197_9MICO</name>
<evidence type="ECO:0000256" key="2">
    <source>
        <dbReference type="ARBA" id="ARBA00022898"/>
    </source>
</evidence>
<evidence type="ECO:0000256" key="3">
    <source>
        <dbReference type="ARBA" id="ARBA00023235"/>
    </source>
</evidence>
<dbReference type="SUPFAM" id="SSF51419">
    <property type="entry name" value="PLP-binding barrel"/>
    <property type="match status" value="1"/>
</dbReference>
<dbReference type="SMART" id="SM01005">
    <property type="entry name" value="Ala_racemase_C"/>
    <property type="match status" value="1"/>
</dbReference>
<feature type="active site" description="Proton acceptor; specific for D-alanine" evidence="4">
    <location>
        <position position="35"/>
    </location>
</feature>
<accession>A0ABT5U197</accession>
<dbReference type="SUPFAM" id="SSF50621">
    <property type="entry name" value="Alanine racemase C-terminal domain-like"/>
    <property type="match status" value="1"/>
</dbReference>